<dbReference type="Gene3D" id="3.40.50.1110">
    <property type="entry name" value="SGNH hydrolase"/>
    <property type="match status" value="1"/>
</dbReference>
<organism evidence="3 4">
    <name type="scientific">Rubripirellula amarantea</name>
    <dbReference type="NCBI Taxonomy" id="2527999"/>
    <lineage>
        <taxon>Bacteria</taxon>
        <taxon>Pseudomonadati</taxon>
        <taxon>Planctomycetota</taxon>
        <taxon>Planctomycetia</taxon>
        <taxon>Pirellulales</taxon>
        <taxon>Pirellulaceae</taxon>
        <taxon>Rubripirellula</taxon>
    </lineage>
</organism>
<keyword evidence="4" id="KW-1185">Reference proteome</keyword>
<dbReference type="GO" id="GO:0016788">
    <property type="term" value="F:hydrolase activity, acting on ester bonds"/>
    <property type="evidence" value="ECO:0007669"/>
    <property type="project" value="UniProtKB-ARBA"/>
</dbReference>
<dbReference type="PANTHER" id="PTHR31988:SF19">
    <property type="entry name" value="9-O-ACETYL-N-ACETYLNEURAMINIC ACID DEACETYLASE-RELATED"/>
    <property type="match status" value="1"/>
</dbReference>
<reference evidence="3 4" key="1">
    <citation type="submission" date="2019-02" db="EMBL/GenBank/DDBJ databases">
        <title>Deep-cultivation of Planctomycetes and their phenomic and genomic characterization uncovers novel biology.</title>
        <authorList>
            <person name="Wiegand S."/>
            <person name="Jogler M."/>
            <person name="Boedeker C."/>
            <person name="Pinto D."/>
            <person name="Vollmers J."/>
            <person name="Rivas-Marin E."/>
            <person name="Kohn T."/>
            <person name="Peeters S.H."/>
            <person name="Heuer A."/>
            <person name="Rast P."/>
            <person name="Oberbeckmann S."/>
            <person name="Bunk B."/>
            <person name="Jeske O."/>
            <person name="Meyerdierks A."/>
            <person name="Storesund J.E."/>
            <person name="Kallscheuer N."/>
            <person name="Luecker S."/>
            <person name="Lage O.M."/>
            <person name="Pohl T."/>
            <person name="Merkel B.J."/>
            <person name="Hornburger P."/>
            <person name="Mueller R.-W."/>
            <person name="Bruemmer F."/>
            <person name="Labrenz M."/>
            <person name="Spormann A.M."/>
            <person name="Op Den Camp H."/>
            <person name="Overmann J."/>
            <person name="Amann R."/>
            <person name="Jetten M.S.M."/>
            <person name="Mascher T."/>
            <person name="Medema M.H."/>
            <person name="Devos D.P."/>
            <person name="Kaster A.-K."/>
            <person name="Ovreas L."/>
            <person name="Rohde M."/>
            <person name="Galperin M.Y."/>
            <person name="Jogler C."/>
        </authorList>
    </citation>
    <scope>NUCLEOTIDE SEQUENCE [LARGE SCALE GENOMIC DNA]</scope>
    <source>
        <strain evidence="3 4">Pla22</strain>
    </source>
</reference>
<dbReference type="InterPro" id="IPR005181">
    <property type="entry name" value="SASA"/>
</dbReference>
<comment type="caution">
    <text evidence="3">The sequence shown here is derived from an EMBL/GenBank/DDBJ whole genome shotgun (WGS) entry which is preliminary data.</text>
</comment>
<dbReference type="PANTHER" id="PTHR31988">
    <property type="entry name" value="ESTERASE, PUTATIVE (DUF303)-RELATED"/>
    <property type="match status" value="1"/>
</dbReference>
<dbReference type="Proteomes" id="UP000316598">
    <property type="component" value="Unassembled WGS sequence"/>
</dbReference>
<dbReference type="InterPro" id="IPR036514">
    <property type="entry name" value="SGNH_hydro_sf"/>
</dbReference>
<protein>
    <submittedName>
        <fullName evidence="3">Carbohydrate acetyl esterase/feruloyl esterase</fullName>
    </submittedName>
</protein>
<evidence type="ECO:0000313" key="4">
    <source>
        <dbReference type="Proteomes" id="UP000316598"/>
    </source>
</evidence>
<name>A0A5C5WS66_9BACT</name>
<feature type="domain" description="Sialate O-acetylesterase" evidence="2">
    <location>
        <begin position="48"/>
        <end position="276"/>
    </location>
</feature>
<evidence type="ECO:0000313" key="3">
    <source>
        <dbReference type="EMBL" id="TWT53330.1"/>
    </source>
</evidence>
<dbReference type="EMBL" id="SJPI01000001">
    <property type="protein sequence ID" value="TWT53330.1"/>
    <property type="molecule type" value="Genomic_DNA"/>
</dbReference>
<dbReference type="SUPFAM" id="SSF52266">
    <property type="entry name" value="SGNH hydrolase"/>
    <property type="match status" value="1"/>
</dbReference>
<dbReference type="AlphaFoldDB" id="A0A5C5WS66"/>
<dbReference type="InterPro" id="IPR052940">
    <property type="entry name" value="Carb_Esterase_6"/>
</dbReference>
<evidence type="ECO:0000259" key="2">
    <source>
        <dbReference type="Pfam" id="PF03629"/>
    </source>
</evidence>
<gene>
    <name evidence="3" type="primary">axe1-6A_1</name>
    <name evidence="3" type="ORF">Pla22_09590</name>
</gene>
<proteinExistence type="predicted"/>
<keyword evidence="1" id="KW-0378">Hydrolase</keyword>
<dbReference type="Pfam" id="PF03629">
    <property type="entry name" value="SASA"/>
    <property type="match status" value="1"/>
</dbReference>
<accession>A0A5C5WS66</accession>
<evidence type="ECO:0000256" key="1">
    <source>
        <dbReference type="ARBA" id="ARBA00022801"/>
    </source>
</evidence>
<sequence>MLVGMKFVSRPPKYDPMLRSLVALILIALVSPVVDAQNNGLPKNQKDFHLYLLIGQSNMAGRGAVTDADKTPIPNILMLNQQNQWVPAVDPIHFDKPNIVGVGLGRTFAIEIAKQNPDAVIGLIPCAVGGSPIASWEPGGYHSETKTHPYDEMLPRLLMAMKVGTLKGILWHQGESDCQPQLSEVYESKLHTLIARLRTEVGDPNVPIVVGQMGQFPERPWNDDKKRVDAVHRNLPDQVSRTAFVNSDDLEHKGDNIHFNAESYRELGRRYANAYQTLVD</sequence>